<protein>
    <submittedName>
        <fullName evidence="1">Uncharacterized protein</fullName>
    </submittedName>
</protein>
<proteinExistence type="predicted"/>
<gene>
    <name evidence="1" type="ORF">SAMN02745132_03741</name>
</gene>
<evidence type="ECO:0000313" key="1">
    <source>
        <dbReference type="EMBL" id="SKA63439.1"/>
    </source>
</evidence>
<reference evidence="2" key="1">
    <citation type="submission" date="2017-02" db="EMBL/GenBank/DDBJ databases">
        <authorList>
            <person name="Varghese N."/>
            <person name="Submissions S."/>
        </authorList>
    </citation>
    <scope>NUCLEOTIDE SEQUENCE [LARGE SCALE GENOMIC DNA]</scope>
    <source>
        <strain evidence="2">DSM 22720</strain>
    </source>
</reference>
<keyword evidence="2" id="KW-1185">Reference proteome</keyword>
<name>A0A1T4VEN6_9GAMM</name>
<sequence length="43" mass="5299">MRWDFAQSRKIYRIFAFLRMKGAKRLSTIERLSVMHRIVQMNI</sequence>
<dbReference type="AlphaFoldDB" id="A0A1T4VEN6"/>
<accession>A0A1T4VEN6</accession>
<evidence type="ECO:0000313" key="2">
    <source>
        <dbReference type="Proteomes" id="UP000190162"/>
    </source>
</evidence>
<organism evidence="1 2">
    <name type="scientific">Enterovibrio nigricans DSM 22720</name>
    <dbReference type="NCBI Taxonomy" id="1121868"/>
    <lineage>
        <taxon>Bacteria</taxon>
        <taxon>Pseudomonadati</taxon>
        <taxon>Pseudomonadota</taxon>
        <taxon>Gammaproteobacteria</taxon>
        <taxon>Vibrionales</taxon>
        <taxon>Vibrionaceae</taxon>
        <taxon>Enterovibrio</taxon>
    </lineage>
</organism>
<dbReference type="EMBL" id="FUXU01000067">
    <property type="protein sequence ID" value="SKA63439.1"/>
    <property type="molecule type" value="Genomic_DNA"/>
</dbReference>
<dbReference type="Proteomes" id="UP000190162">
    <property type="component" value="Unassembled WGS sequence"/>
</dbReference>